<proteinExistence type="predicted"/>
<sequence>MIPDLDEAVGGPPGGQDPVHARIVLDLVPSVPALTWGRDELGAGEMWNSNSLIAWLLAASDHDTDALTPPTGGRAPGWRAGLVLAERQPVNPLGHRRSAGLGSFLDIDGRYRLDAQKRVQSAANRLVCS</sequence>
<evidence type="ECO:0000313" key="1">
    <source>
        <dbReference type="EMBL" id="GAA3383194.1"/>
    </source>
</evidence>
<evidence type="ECO:0000313" key="2">
    <source>
        <dbReference type="Proteomes" id="UP001501676"/>
    </source>
</evidence>
<protein>
    <submittedName>
        <fullName evidence="1">Uncharacterized protein</fullName>
    </submittedName>
</protein>
<gene>
    <name evidence="1" type="ORF">GCM10020369_08140</name>
</gene>
<dbReference type="RefSeq" id="WP_345726571.1">
    <property type="nucleotide sequence ID" value="NZ_BAAAYN010000004.1"/>
</dbReference>
<comment type="caution">
    <text evidence="1">The sequence shown here is derived from an EMBL/GenBank/DDBJ whole genome shotgun (WGS) entry which is preliminary data.</text>
</comment>
<accession>A0ABP6SQW9</accession>
<keyword evidence="2" id="KW-1185">Reference proteome</keyword>
<dbReference type="Proteomes" id="UP001501676">
    <property type="component" value="Unassembled WGS sequence"/>
</dbReference>
<reference evidence="2" key="1">
    <citation type="journal article" date="2019" name="Int. J. Syst. Evol. Microbiol.">
        <title>The Global Catalogue of Microorganisms (GCM) 10K type strain sequencing project: providing services to taxonomists for standard genome sequencing and annotation.</title>
        <authorList>
            <consortium name="The Broad Institute Genomics Platform"/>
            <consortium name="The Broad Institute Genome Sequencing Center for Infectious Disease"/>
            <person name="Wu L."/>
            <person name="Ma J."/>
        </authorList>
    </citation>
    <scope>NUCLEOTIDE SEQUENCE [LARGE SCALE GENOMIC DNA]</scope>
    <source>
        <strain evidence="2">JCM 9458</strain>
    </source>
</reference>
<dbReference type="EMBL" id="BAAAYN010000004">
    <property type="protein sequence ID" value="GAA3383194.1"/>
    <property type="molecule type" value="Genomic_DNA"/>
</dbReference>
<organism evidence="1 2">
    <name type="scientific">Cryptosporangium minutisporangium</name>
    <dbReference type="NCBI Taxonomy" id="113569"/>
    <lineage>
        <taxon>Bacteria</taxon>
        <taxon>Bacillati</taxon>
        <taxon>Actinomycetota</taxon>
        <taxon>Actinomycetes</taxon>
        <taxon>Cryptosporangiales</taxon>
        <taxon>Cryptosporangiaceae</taxon>
        <taxon>Cryptosporangium</taxon>
    </lineage>
</organism>
<name>A0ABP6SQW9_9ACTN</name>